<dbReference type="InterPro" id="IPR002347">
    <property type="entry name" value="SDR_fam"/>
</dbReference>
<dbReference type="Pfam" id="PF13561">
    <property type="entry name" value="adh_short_C2"/>
    <property type="match status" value="1"/>
</dbReference>
<dbReference type="AlphaFoldDB" id="A0A9X2VNB6"/>
<dbReference type="GO" id="GO:0016491">
    <property type="term" value="F:oxidoreductase activity"/>
    <property type="evidence" value="ECO:0007669"/>
    <property type="project" value="UniProtKB-KW"/>
</dbReference>
<proteinExistence type="inferred from homology"/>
<protein>
    <submittedName>
        <fullName evidence="3">SDR family NAD(P)-dependent oxidoreductase</fullName>
    </submittedName>
</protein>
<dbReference type="PRINTS" id="PR00081">
    <property type="entry name" value="GDHRDH"/>
</dbReference>
<organism evidence="3 4">
    <name type="scientific">Umezawaea endophytica</name>
    <dbReference type="NCBI Taxonomy" id="1654476"/>
    <lineage>
        <taxon>Bacteria</taxon>
        <taxon>Bacillati</taxon>
        <taxon>Actinomycetota</taxon>
        <taxon>Actinomycetes</taxon>
        <taxon>Pseudonocardiales</taxon>
        <taxon>Pseudonocardiaceae</taxon>
        <taxon>Umezawaea</taxon>
    </lineage>
</organism>
<dbReference type="PANTHER" id="PTHR24320">
    <property type="entry name" value="RETINOL DEHYDROGENASE"/>
    <property type="match status" value="1"/>
</dbReference>
<evidence type="ECO:0000313" key="4">
    <source>
        <dbReference type="Proteomes" id="UP001141259"/>
    </source>
</evidence>
<accession>A0A9X2VNB6</accession>
<evidence type="ECO:0000256" key="2">
    <source>
        <dbReference type="ARBA" id="ARBA00023002"/>
    </source>
</evidence>
<comment type="similarity">
    <text evidence="1">Belongs to the short-chain dehydrogenases/reductases (SDR) family.</text>
</comment>
<dbReference type="RefSeq" id="WP_259624792.1">
    <property type="nucleotide sequence ID" value="NZ_JANYMP010000009.1"/>
</dbReference>
<gene>
    <name evidence="3" type="ORF">NZH93_20700</name>
</gene>
<comment type="caution">
    <text evidence="3">The sequence shown here is derived from an EMBL/GenBank/DDBJ whole genome shotgun (WGS) entry which is preliminary data.</text>
</comment>
<name>A0A9X2VNB6_9PSEU</name>
<dbReference type="EMBL" id="JANYMP010000009">
    <property type="protein sequence ID" value="MCS7479289.1"/>
    <property type="molecule type" value="Genomic_DNA"/>
</dbReference>
<dbReference type="PANTHER" id="PTHR24320:SF274">
    <property type="entry name" value="CHAIN DEHYDROGENASE, PUTATIVE (AFU_ORTHOLOGUE AFUA_4G00440)-RELATED"/>
    <property type="match status" value="1"/>
</dbReference>
<dbReference type="Proteomes" id="UP001141259">
    <property type="component" value="Unassembled WGS sequence"/>
</dbReference>
<evidence type="ECO:0000256" key="1">
    <source>
        <dbReference type="ARBA" id="ARBA00006484"/>
    </source>
</evidence>
<keyword evidence="2" id="KW-0560">Oxidoreductase</keyword>
<dbReference type="InterPro" id="IPR036291">
    <property type="entry name" value="NAD(P)-bd_dom_sf"/>
</dbReference>
<dbReference type="Gene3D" id="3.40.50.720">
    <property type="entry name" value="NAD(P)-binding Rossmann-like Domain"/>
    <property type="match status" value="1"/>
</dbReference>
<keyword evidence="4" id="KW-1185">Reference proteome</keyword>
<sequence>MSTVLITGSADGLGLMAAKLLIDEGHEVVLHGRNPRRAQDALAAAPGAAGALHGDLSVVAEITSVAEQANAHGPFDAVIHNAGVYRLPERVGTEDGLSKVFAVNVLAPYLLTALVERPDRLVYLSSGMHLDGDPDLGDLQWTRRPWNASQAYSDSKLHVVALAFAIARRWADVRSNAVDPGWVATRMGGPGAPDDLAQGPETQARLAVHSPASGGYYYHQMLGETHPAASDIEVQEGLLAVCREITGVELPTS</sequence>
<dbReference type="SUPFAM" id="SSF51735">
    <property type="entry name" value="NAD(P)-binding Rossmann-fold domains"/>
    <property type="match status" value="1"/>
</dbReference>
<reference evidence="3" key="1">
    <citation type="submission" date="2022-08" db="EMBL/GenBank/DDBJ databases">
        <authorList>
            <person name="Tistechok S."/>
            <person name="Samborskyy M."/>
            <person name="Roman I."/>
        </authorList>
    </citation>
    <scope>NUCLEOTIDE SEQUENCE</scope>
    <source>
        <strain evidence="3">DSM 103496</strain>
    </source>
</reference>
<evidence type="ECO:0000313" key="3">
    <source>
        <dbReference type="EMBL" id="MCS7479289.1"/>
    </source>
</evidence>